<dbReference type="PANTHER" id="PTHR32294:SF4">
    <property type="entry name" value="ERROR-PRONE DNA POLYMERASE"/>
    <property type="match status" value="1"/>
</dbReference>
<keyword evidence="11 13" id="KW-0234">DNA repair</keyword>
<evidence type="ECO:0000256" key="7">
    <source>
        <dbReference type="ARBA" id="ARBA00022695"/>
    </source>
</evidence>
<comment type="subcellular location">
    <subcellularLocation>
        <location evidence="1 13">Cytoplasm</location>
    </subcellularLocation>
</comment>
<accession>A0A917JUW2</accession>
<evidence type="ECO:0000256" key="11">
    <source>
        <dbReference type="ARBA" id="ARBA00023204"/>
    </source>
</evidence>
<dbReference type="EC" id="2.7.7.7" evidence="3 13"/>
<evidence type="ECO:0000313" key="16">
    <source>
        <dbReference type="Proteomes" id="UP000613743"/>
    </source>
</evidence>
<dbReference type="CDD" id="cd07434">
    <property type="entry name" value="PHP_PolIIIA_DnaE2"/>
    <property type="match status" value="1"/>
</dbReference>
<keyword evidence="5 13" id="KW-0963">Cytoplasm</keyword>
<sequence length="1047" mass="117147">MYAELHAISNYSFLRGASHPQELVEQAASLGYQAIAITDECSFAGVVKAHEAAKGCEIKLIVGAEFHLQQGTFVILVPCRRAYAELSQLITQSRRRASKGKYALEFSELVKQLNHCFVLWCPAPLVASRDGEVELTRYIEHTEALAKVLQKSFQQRLFLLIERRLLADEGLQIPVWQALSDRVNIRCVAAGDVCMHHAARKPLHDILSCIRQGISIDKAGDKLLANAEKSLKPVPAIVKRYPASWLETGIEIANRCHFNLDELRYEYPSEISPPGISAIDYLAQEVEKGAAKRFASLVPPKVKEQYVKELKLIEELQYEYFFLTIYDIVCFAKSQQILHQGRGSAANSVVCYCLGITEVDPTKINMLFERFISKERNEPPDIDVDFENERREEVIQYIFRKYGRERAALAATVITYRFKSAMADVGKALGIEPALLQRMVHGVDRRDPAQDWQQQLQQQELIPQQGAGQYLLPLVKTIIGFPRHLSQHVGGFIISAGPLSELVPIENASMPERTVIQWDKDDLEALGLLKVDVLALGMLTAIRKCFHYLSTKDRPFEMAQIEWEQAEVYQMLQQADAVGVFQVESRAQMSMLPRLRPQNYYDLVVQIAIVRPGPIQGDMVHPYLRRRHGIEPVNYPSQEVEAVLARTLGVPIFQEQVIQLAMVAAGFSGGEADQLRRAMASWKRTGELEQFERKLLEGMAHRGYTVDFAKQIYQQIRGFGEYGFPESHSASFALLAYVSAYLKYHHPAQFCCALLNSQPMGFYSPSQLVQDAARHKVQILPVCINQSVWEHTCNAQDNWVQLGFRLIKGFSQQSVEKIIAARGAQGFCSMDSLYKVGIPVHELNLLASANALTAIAGDRHQARWKVSAYQPSLPLFDMVSELQPNSHSPVEVSLPTPSGVAEMQADYRTLGLTLGQHPIAILRCKLGLIASPTWQQSLFLSSTTAAQLQQCQHGQLVTVAGVVVGRQRPGTASGVTFVTLEDETGNTNLVIWSATASAQRKPYLLSKVLMAKGVVEHADNVVHVVAGKLFDMSAEMNHLDVKSRDFQ</sequence>
<dbReference type="Pfam" id="PF01336">
    <property type="entry name" value="tRNA_anti-codon"/>
    <property type="match status" value="1"/>
</dbReference>
<dbReference type="GO" id="GO:0003887">
    <property type="term" value="F:DNA-directed DNA polymerase activity"/>
    <property type="evidence" value="ECO:0007669"/>
    <property type="project" value="UniProtKB-UniRule"/>
</dbReference>
<dbReference type="InterPro" id="IPR004365">
    <property type="entry name" value="NA-bd_OB_tRNA"/>
</dbReference>
<evidence type="ECO:0000256" key="5">
    <source>
        <dbReference type="ARBA" id="ARBA00022490"/>
    </source>
</evidence>
<dbReference type="Gene3D" id="2.40.50.140">
    <property type="entry name" value="Nucleic acid-binding proteins"/>
    <property type="match status" value="1"/>
</dbReference>
<feature type="domain" description="Polymerase/histidinol phosphatase N-terminal" evidence="14">
    <location>
        <begin position="3"/>
        <end position="70"/>
    </location>
</feature>
<dbReference type="GO" id="GO:0006260">
    <property type="term" value="P:DNA replication"/>
    <property type="evidence" value="ECO:0007669"/>
    <property type="project" value="UniProtKB-KW"/>
</dbReference>
<evidence type="ECO:0000256" key="4">
    <source>
        <dbReference type="ARBA" id="ARBA00017273"/>
    </source>
</evidence>
<keyword evidence="10 13" id="KW-0239">DNA-directed DNA polymerase</keyword>
<dbReference type="InterPro" id="IPR004805">
    <property type="entry name" value="DnaE2/DnaE/PolC"/>
</dbReference>
<evidence type="ECO:0000256" key="9">
    <source>
        <dbReference type="ARBA" id="ARBA00022763"/>
    </source>
</evidence>
<evidence type="ECO:0000256" key="8">
    <source>
        <dbReference type="ARBA" id="ARBA00022705"/>
    </source>
</evidence>
<dbReference type="Gene3D" id="1.10.150.870">
    <property type="match status" value="1"/>
</dbReference>
<dbReference type="PANTHER" id="PTHR32294">
    <property type="entry name" value="DNA POLYMERASE III SUBUNIT ALPHA"/>
    <property type="match status" value="1"/>
</dbReference>
<dbReference type="CDD" id="cd04485">
    <property type="entry name" value="DnaE_OBF"/>
    <property type="match status" value="1"/>
</dbReference>
<evidence type="ECO:0000256" key="6">
    <source>
        <dbReference type="ARBA" id="ARBA00022679"/>
    </source>
</evidence>
<proteinExistence type="inferred from homology"/>
<comment type="catalytic activity">
    <reaction evidence="12 13">
        <text>DNA(n) + a 2'-deoxyribonucleoside 5'-triphosphate = DNA(n+1) + diphosphate</text>
        <dbReference type="Rhea" id="RHEA:22508"/>
        <dbReference type="Rhea" id="RHEA-COMP:17339"/>
        <dbReference type="Rhea" id="RHEA-COMP:17340"/>
        <dbReference type="ChEBI" id="CHEBI:33019"/>
        <dbReference type="ChEBI" id="CHEBI:61560"/>
        <dbReference type="ChEBI" id="CHEBI:173112"/>
        <dbReference type="EC" id="2.7.7.7"/>
    </reaction>
</comment>
<dbReference type="InterPro" id="IPR023073">
    <property type="entry name" value="DnaE2"/>
</dbReference>
<dbReference type="Proteomes" id="UP000613743">
    <property type="component" value="Unassembled WGS sequence"/>
</dbReference>
<reference evidence="15" key="2">
    <citation type="submission" date="2020-09" db="EMBL/GenBank/DDBJ databases">
        <authorList>
            <person name="Sun Q."/>
            <person name="Ohkuma M."/>
        </authorList>
    </citation>
    <scope>NUCLEOTIDE SEQUENCE</scope>
    <source>
        <strain evidence="15">JCM 30804</strain>
    </source>
</reference>
<dbReference type="SUPFAM" id="SSF89550">
    <property type="entry name" value="PHP domain-like"/>
    <property type="match status" value="1"/>
</dbReference>
<dbReference type="Pfam" id="PF07733">
    <property type="entry name" value="DNA_pol3_alpha"/>
    <property type="match status" value="1"/>
</dbReference>
<dbReference type="NCBIfam" id="NF004225">
    <property type="entry name" value="PRK05672.1"/>
    <property type="match status" value="1"/>
</dbReference>
<dbReference type="GO" id="GO:0005737">
    <property type="term" value="C:cytoplasm"/>
    <property type="evidence" value="ECO:0007669"/>
    <property type="project" value="UniProtKB-SubCell"/>
</dbReference>
<dbReference type="InterPro" id="IPR016195">
    <property type="entry name" value="Pol/histidinol_Pase-like"/>
</dbReference>
<organism evidence="15 16">
    <name type="scientific">Shewanella gelidii</name>
    <dbReference type="NCBI Taxonomy" id="1642821"/>
    <lineage>
        <taxon>Bacteria</taxon>
        <taxon>Pseudomonadati</taxon>
        <taxon>Pseudomonadota</taxon>
        <taxon>Gammaproteobacteria</taxon>
        <taxon>Alteromonadales</taxon>
        <taxon>Shewanellaceae</taxon>
        <taxon>Shewanella</taxon>
    </lineage>
</organism>
<dbReference type="InterPro" id="IPR003141">
    <property type="entry name" value="Pol/His_phosphatase_N"/>
</dbReference>
<evidence type="ECO:0000313" key="15">
    <source>
        <dbReference type="EMBL" id="GGI84889.1"/>
    </source>
</evidence>
<dbReference type="NCBIfam" id="TIGR00594">
    <property type="entry name" value="polc"/>
    <property type="match status" value="1"/>
</dbReference>
<dbReference type="GO" id="GO:0003676">
    <property type="term" value="F:nucleic acid binding"/>
    <property type="evidence" value="ECO:0007669"/>
    <property type="project" value="InterPro"/>
</dbReference>
<dbReference type="Pfam" id="PF02811">
    <property type="entry name" value="PHP"/>
    <property type="match status" value="1"/>
</dbReference>
<dbReference type="InterPro" id="IPR011708">
    <property type="entry name" value="DNA_pol3_alpha_NTPase_dom"/>
</dbReference>
<comment type="function">
    <text evidence="13">DNA polymerase involved in damage-induced mutagenesis and translesion synthesis (TLS). It is not the major replicative DNA polymerase.</text>
</comment>
<evidence type="ECO:0000256" key="1">
    <source>
        <dbReference type="ARBA" id="ARBA00004496"/>
    </source>
</evidence>
<dbReference type="InterPro" id="IPR004013">
    <property type="entry name" value="PHP_dom"/>
</dbReference>
<evidence type="ECO:0000256" key="13">
    <source>
        <dbReference type="HAMAP-Rule" id="MF_01902"/>
    </source>
</evidence>
<dbReference type="Pfam" id="PF14579">
    <property type="entry name" value="HHH_6"/>
    <property type="match status" value="1"/>
</dbReference>
<keyword evidence="6 13" id="KW-0808">Transferase</keyword>
<keyword evidence="9 13" id="KW-0227">DNA damage</keyword>
<dbReference type="SMART" id="SM00481">
    <property type="entry name" value="POLIIIAc"/>
    <property type="match status" value="1"/>
</dbReference>
<dbReference type="InterPro" id="IPR012340">
    <property type="entry name" value="NA-bd_OB-fold"/>
</dbReference>
<evidence type="ECO:0000259" key="14">
    <source>
        <dbReference type="SMART" id="SM00481"/>
    </source>
</evidence>
<name>A0A917JUW2_9GAMM</name>
<evidence type="ECO:0000256" key="12">
    <source>
        <dbReference type="ARBA" id="ARBA00049244"/>
    </source>
</evidence>
<dbReference type="EMBL" id="BMPZ01000006">
    <property type="protein sequence ID" value="GGI84889.1"/>
    <property type="molecule type" value="Genomic_DNA"/>
</dbReference>
<dbReference type="GO" id="GO:0006281">
    <property type="term" value="P:DNA repair"/>
    <property type="evidence" value="ECO:0007669"/>
    <property type="project" value="UniProtKB-UniRule"/>
</dbReference>
<keyword evidence="16" id="KW-1185">Reference proteome</keyword>
<evidence type="ECO:0000256" key="2">
    <source>
        <dbReference type="ARBA" id="ARBA00007391"/>
    </source>
</evidence>
<comment type="caution">
    <text evidence="15">The sequence shown here is derived from an EMBL/GenBank/DDBJ whole genome shotgun (WGS) entry which is preliminary data.</text>
</comment>
<keyword evidence="8 13" id="KW-0235">DNA replication</keyword>
<evidence type="ECO:0000256" key="3">
    <source>
        <dbReference type="ARBA" id="ARBA00012417"/>
    </source>
</evidence>
<dbReference type="AlphaFoldDB" id="A0A917JUW2"/>
<dbReference type="InterPro" id="IPR029460">
    <property type="entry name" value="DNAPol_HHH"/>
</dbReference>
<gene>
    <name evidence="13 15" type="primary">dnaE2</name>
    <name evidence="15" type="ORF">GCM10009332_22790</name>
</gene>
<dbReference type="InterPro" id="IPR040982">
    <property type="entry name" value="DNA_pol3_finger"/>
</dbReference>
<dbReference type="Pfam" id="PF17657">
    <property type="entry name" value="DNA_pol3_finger"/>
    <property type="match status" value="1"/>
</dbReference>
<keyword evidence="7 13" id="KW-0548">Nucleotidyltransferase</keyword>
<reference evidence="15" key="1">
    <citation type="journal article" date="2014" name="Int. J. Syst. Evol. Microbiol.">
        <title>Complete genome sequence of Corynebacterium casei LMG S-19264T (=DSM 44701T), isolated from a smear-ripened cheese.</title>
        <authorList>
            <consortium name="US DOE Joint Genome Institute (JGI-PGF)"/>
            <person name="Walter F."/>
            <person name="Albersmeier A."/>
            <person name="Kalinowski J."/>
            <person name="Ruckert C."/>
        </authorList>
    </citation>
    <scope>NUCLEOTIDE SEQUENCE</scope>
    <source>
        <strain evidence="15">JCM 30804</strain>
    </source>
</reference>
<dbReference type="Gene3D" id="3.20.20.140">
    <property type="entry name" value="Metal-dependent hydrolases"/>
    <property type="match status" value="1"/>
</dbReference>
<dbReference type="GO" id="GO:0008408">
    <property type="term" value="F:3'-5' exonuclease activity"/>
    <property type="evidence" value="ECO:0007669"/>
    <property type="project" value="InterPro"/>
</dbReference>
<protein>
    <recommendedName>
        <fullName evidence="4 13">Error-prone DNA polymerase</fullName>
        <ecNumber evidence="3 13">2.7.7.7</ecNumber>
    </recommendedName>
</protein>
<comment type="similarity">
    <text evidence="2 13">Belongs to the DNA polymerase type-C family. DnaE2 subfamily.</text>
</comment>
<evidence type="ECO:0000256" key="10">
    <source>
        <dbReference type="ARBA" id="ARBA00022932"/>
    </source>
</evidence>
<dbReference type="HAMAP" id="MF_01902">
    <property type="entry name" value="DNApol_error_prone"/>
    <property type="match status" value="1"/>
</dbReference>